<name>A0ABR1LK12_9PEZI</name>
<evidence type="ECO:0000313" key="2">
    <source>
        <dbReference type="EMBL" id="KAK7535557.1"/>
    </source>
</evidence>
<accession>A0ABR1LK12</accession>
<dbReference type="EMBL" id="JBBPDW010000039">
    <property type="protein sequence ID" value="KAK7535557.1"/>
    <property type="molecule type" value="Genomic_DNA"/>
</dbReference>
<proteinExistence type="predicted"/>
<reference evidence="2 3" key="1">
    <citation type="submission" date="2024-04" db="EMBL/GenBank/DDBJ databases">
        <title>Phyllosticta paracitricarpa is synonymous to the EU quarantine fungus P. citricarpa based on phylogenomic analyses.</title>
        <authorList>
            <consortium name="Lawrence Berkeley National Laboratory"/>
            <person name="Van Ingen-Buijs V.A."/>
            <person name="Van Westerhoven A.C."/>
            <person name="Haridas S."/>
            <person name="Skiadas P."/>
            <person name="Martin F."/>
            <person name="Groenewald J.Z."/>
            <person name="Crous P.W."/>
            <person name="Seidl M.F."/>
        </authorList>
    </citation>
    <scope>NUCLEOTIDE SEQUENCE [LARGE SCALE GENOMIC DNA]</scope>
    <source>
        <strain evidence="2 3">CBS 122670</strain>
    </source>
</reference>
<feature type="region of interest" description="Disordered" evidence="1">
    <location>
        <begin position="41"/>
        <end position="63"/>
    </location>
</feature>
<dbReference type="Proteomes" id="UP001365128">
    <property type="component" value="Unassembled WGS sequence"/>
</dbReference>
<evidence type="ECO:0000313" key="3">
    <source>
        <dbReference type="Proteomes" id="UP001365128"/>
    </source>
</evidence>
<evidence type="ECO:0000256" key="1">
    <source>
        <dbReference type="SAM" id="MobiDB-lite"/>
    </source>
</evidence>
<protein>
    <submittedName>
        <fullName evidence="2">Uncharacterized protein</fullName>
    </submittedName>
</protein>
<gene>
    <name evidence="2" type="ORF">IWX46DRAFT_275069</name>
</gene>
<comment type="caution">
    <text evidence="2">The sequence shown here is derived from an EMBL/GenBank/DDBJ whole genome shotgun (WGS) entry which is preliminary data.</text>
</comment>
<keyword evidence="3" id="KW-1185">Reference proteome</keyword>
<sequence length="172" mass="18619">MLHSRTGAFILVPSHSNPTVVHGFSCCGKKWAAAVCHDKPGIRSTRTQSTPPSPSPPRFSRPLVSSTHGNFDGLLRSRSPSVCFEPSSHHDSGLRRWRKPHVHVLSRETSAGLARSLTCAVRPTLALPSVSQLSLIFQATEKPDALFYTQSTAGRAWKTSAMDLNGHSGLTP</sequence>
<organism evidence="2 3">
    <name type="scientific">Phyllosticta citricarpa</name>
    <dbReference type="NCBI Taxonomy" id="55181"/>
    <lineage>
        <taxon>Eukaryota</taxon>
        <taxon>Fungi</taxon>
        <taxon>Dikarya</taxon>
        <taxon>Ascomycota</taxon>
        <taxon>Pezizomycotina</taxon>
        <taxon>Dothideomycetes</taxon>
        <taxon>Dothideomycetes incertae sedis</taxon>
        <taxon>Botryosphaeriales</taxon>
        <taxon>Phyllostictaceae</taxon>
        <taxon>Phyllosticta</taxon>
    </lineage>
</organism>